<dbReference type="SUPFAM" id="SSF56112">
    <property type="entry name" value="Protein kinase-like (PK-like)"/>
    <property type="match status" value="1"/>
</dbReference>
<evidence type="ECO:0000256" key="6">
    <source>
        <dbReference type="ARBA" id="ARBA00022840"/>
    </source>
</evidence>
<dbReference type="Gene3D" id="1.10.510.10">
    <property type="entry name" value="Transferase(Phosphotransferase) domain 1"/>
    <property type="match status" value="1"/>
</dbReference>
<evidence type="ECO:0000256" key="8">
    <source>
        <dbReference type="ARBA" id="ARBA00048679"/>
    </source>
</evidence>
<gene>
    <name evidence="11" type="ORF">AYL99_11193</name>
</gene>
<dbReference type="InterPro" id="IPR011009">
    <property type="entry name" value="Kinase-like_dom_sf"/>
</dbReference>
<name>A0A178Z6R1_9EURO</name>
<feature type="domain" description="Protein kinase" evidence="10">
    <location>
        <begin position="81"/>
        <end position="407"/>
    </location>
</feature>
<dbReference type="SMART" id="SM00220">
    <property type="entry name" value="S_TKc"/>
    <property type="match status" value="1"/>
</dbReference>
<keyword evidence="3" id="KW-0808">Transferase</keyword>
<dbReference type="OrthoDB" id="4161807at2759"/>
<dbReference type="AlphaFoldDB" id="A0A178Z6R1"/>
<keyword evidence="12" id="KW-1185">Reference proteome</keyword>
<dbReference type="PANTHER" id="PTHR45998">
    <property type="entry name" value="SERINE/THREONINE-PROTEIN KINASE 16"/>
    <property type="match status" value="1"/>
</dbReference>
<evidence type="ECO:0000259" key="10">
    <source>
        <dbReference type="PROSITE" id="PS50011"/>
    </source>
</evidence>
<evidence type="ECO:0000256" key="4">
    <source>
        <dbReference type="ARBA" id="ARBA00022741"/>
    </source>
</evidence>
<dbReference type="RefSeq" id="XP_018688112.1">
    <property type="nucleotide sequence ID" value="XM_018842699.1"/>
</dbReference>
<dbReference type="PANTHER" id="PTHR45998:SF2">
    <property type="entry name" value="SERINE_THREONINE-PROTEIN KINASE 16"/>
    <property type="match status" value="1"/>
</dbReference>
<evidence type="ECO:0000256" key="5">
    <source>
        <dbReference type="ARBA" id="ARBA00022777"/>
    </source>
</evidence>
<keyword evidence="5" id="KW-0418">Kinase</keyword>
<evidence type="ECO:0000256" key="3">
    <source>
        <dbReference type="ARBA" id="ARBA00022679"/>
    </source>
</evidence>
<evidence type="ECO:0000256" key="2">
    <source>
        <dbReference type="ARBA" id="ARBA00022527"/>
    </source>
</evidence>
<dbReference type="GO" id="GO:0004674">
    <property type="term" value="F:protein serine/threonine kinase activity"/>
    <property type="evidence" value="ECO:0007669"/>
    <property type="project" value="UniProtKB-KW"/>
</dbReference>
<proteinExistence type="predicted"/>
<dbReference type="Proteomes" id="UP000078343">
    <property type="component" value="Unassembled WGS sequence"/>
</dbReference>
<dbReference type="GO" id="GO:0005524">
    <property type="term" value="F:ATP binding"/>
    <property type="evidence" value="ECO:0007669"/>
    <property type="project" value="UniProtKB-KW"/>
</dbReference>
<dbReference type="InterPro" id="IPR052239">
    <property type="entry name" value="Ser/Thr-specific_kinases"/>
</dbReference>
<dbReference type="GO" id="GO:0005737">
    <property type="term" value="C:cytoplasm"/>
    <property type="evidence" value="ECO:0007669"/>
    <property type="project" value="TreeGrafter"/>
</dbReference>
<dbReference type="EMBL" id="LVYI01000013">
    <property type="protein sequence ID" value="OAP54745.1"/>
    <property type="molecule type" value="Genomic_DNA"/>
</dbReference>
<dbReference type="InterPro" id="IPR000719">
    <property type="entry name" value="Prot_kinase_dom"/>
</dbReference>
<evidence type="ECO:0000313" key="12">
    <source>
        <dbReference type="Proteomes" id="UP000078343"/>
    </source>
</evidence>
<protein>
    <recommendedName>
        <fullName evidence="1">non-specific serine/threonine protein kinase</fullName>
        <ecNumber evidence="1">2.7.11.1</ecNumber>
    </recommendedName>
</protein>
<feature type="region of interest" description="Disordered" evidence="9">
    <location>
        <begin position="262"/>
        <end position="293"/>
    </location>
</feature>
<evidence type="ECO:0000256" key="9">
    <source>
        <dbReference type="SAM" id="MobiDB-lite"/>
    </source>
</evidence>
<evidence type="ECO:0000256" key="7">
    <source>
        <dbReference type="ARBA" id="ARBA00047899"/>
    </source>
</evidence>
<dbReference type="STRING" id="1367422.A0A178Z6R1"/>
<comment type="caution">
    <text evidence="11">The sequence shown here is derived from an EMBL/GenBank/DDBJ whole genome shotgun (WGS) entry which is preliminary data.</text>
</comment>
<accession>A0A178Z6R1</accession>
<evidence type="ECO:0000256" key="1">
    <source>
        <dbReference type="ARBA" id="ARBA00012513"/>
    </source>
</evidence>
<comment type="catalytic activity">
    <reaction evidence="8">
        <text>L-seryl-[protein] + ATP = O-phospho-L-seryl-[protein] + ADP + H(+)</text>
        <dbReference type="Rhea" id="RHEA:17989"/>
        <dbReference type="Rhea" id="RHEA-COMP:9863"/>
        <dbReference type="Rhea" id="RHEA-COMP:11604"/>
        <dbReference type="ChEBI" id="CHEBI:15378"/>
        <dbReference type="ChEBI" id="CHEBI:29999"/>
        <dbReference type="ChEBI" id="CHEBI:30616"/>
        <dbReference type="ChEBI" id="CHEBI:83421"/>
        <dbReference type="ChEBI" id="CHEBI:456216"/>
        <dbReference type="EC" id="2.7.11.1"/>
    </reaction>
</comment>
<reference evidence="11 12" key="1">
    <citation type="submission" date="2016-04" db="EMBL/GenBank/DDBJ databases">
        <title>Draft genome of Fonsecaea erecta CBS 125763.</title>
        <authorList>
            <person name="Weiss V.A."/>
            <person name="Vicente V.A."/>
            <person name="Raittz R.T."/>
            <person name="Moreno L.F."/>
            <person name="De Souza E.M."/>
            <person name="Pedrosa F.O."/>
            <person name="Steffens M.B."/>
            <person name="Faoro H."/>
            <person name="Tadra-Sfeir M.Z."/>
            <person name="Najafzadeh M.J."/>
            <person name="Felipe M.S."/>
            <person name="Teixeira M."/>
            <person name="Sun J."/>
            <person name="Xi L."/>
            <person name="Gomes R."/>
            <person name="De Azevedo C.M."/>
            <person name="Salgado C.G."/>
            <person name="Da Silva M.B."/>
            <person name="Nascimento M.F."/>
            <person name="Queiroz-Telles F."/>
            <person name="Attili D.S."/>
            <person name="Gorbushina A."/>
        </authorList>
    </citation>
    <scope>NUCLEOTIDE SEQUENCE [LARGE SCALE GENOMIC DNA]</scope>
    <source>
        <strain evidence="11 12">CBS 125763</strain>
    </source>
</reference>
<dbReference type="EC" id="2.7.11.1" evidence="1"/>
<evidence type="ECO:0000313" key="11">
    <source>
        <dbReference type="EMBL" id="OAP54745.1"/>
    </source>
</evidence>
<dbReference type="GeneID" id="30015361"/>
<sequence length="435" mass="49180">MDIAYHTRFKSLEFWGRIESITKQHPMIAQYLKPGGEWLKALAWATRVVSPFAWKEGCKTVCECQDKVLPLLEPDPDISPRWSLDSSGDQCLVTVEPGYQHFSKNFEQLFVLKQIRSSDKAMDLVWDEVKATIDHFDHPNLVKWVQAWTRSGFIELLSLAPETTLPAYMSQDKPTDEFLLSDLWLQLCGIASAVLVLHLHHDSIMRGWYHRISPDNILIFTMDDGKAVWKIGTLESGPPSSDVLKSGNRKSGILSSFSLRSGTLKHNAPTPVPESSRAHADEESDDASQERHCRPPEIAEFKSSKGQGPASDVWSLGCTFLQVLTWAFLSNYKKRFGSPDTLRFWERDKGGVVVLTPWVEEALNDLQAVDDRRRPHVSAAARVTRSMLATDQTIRPTLQEVVNHLDEVCRRQSSNNPRRASLFPYLKPDRASEGG</sequence>
<keyword evidence="4" id="KW-0547">Nucleotide-binding</keyword>
<keyword evidence="2" id="KW-0723">Serine/threonine-protein kinase</keyword>
<organism evidence="11 12">
    <name type="scientific">Fonsecaea erecta</name>
    <dbReference type="NCBI Taxonomy" id="1367422"/>
    <lineage>
        <taxon>Eukaryota</taxon>
        <taxon>Fungi</taxon>
        <taxon>Dikarya</taxon>
        <taxon>Ascomycota</taxon>
        <taxon>Pezizomycotina</taxon>
        <taxon>Eurotiomycetes</taxon>
        <taxon>Chaetothyriomycetidae</taxon>
        <taxon>Chaetothyriales</taxon>
        <taxon>Herpotrichiellaceae</taxon>
        <taxon>Fonsecaea</taxon>
    </lineage>
</organism>
<comment type="catalytic activity">
    <reaction evidence="7">
        <text>L-threonyl-[protein] + ATP = O-phospho-L-threonyl-[protein] + ADP + H(+)</text>
        <dbReference type="Rhea" id="RHEA:46608"/>
        <dbReference type="Rhea" id="RHEA-COMP:11060"/>
        <dbReference type="Rhea" id="RHEA-COMP:11605"/>
        <dbReference type="ChEBI" id="CHEBI:15378"/>
        <dbReference type="ChEBI" id="CHEBI:30013"/>
        <dbReference type="ChEBI" id="CHEBI:30616"/>
        <dbReference type="ChEBI" id="CHEBI:61977"/>
        <dbReference type="ChEBI" id="CHEBI:456216"/>
        <dbReference type="EC" id="2.7.11.1"/>
    </reaction>
</comment>
<dbReference type="PROSITE" id="PS50011">
    <property type="entry name" value="PROTEIN_KINASE_DOM"/>
    <property type="match status" value="1"/>
</dbReference>
<keyword evidence="6" id="KW-0067">ATP-binding</keyword>